<evidence type="ECO:0000256" key="1">
    <source>
        <dbReference type="SAM" id="MobiDB-lite"/>
    </source>
</evidence>
<dbReference type="Ensembl" id="ENSSSCT00055006132.1">
    <property type="protein sequence ID" value="ENSSSCP00055004814.1"/>
    <property type="gene ID" value="ENSSSCG00055003154.1"/>
</dbReference>
<reference evidence="2" key="2">
    <citation type="submission" date="2025-05" db="UniProtKB">
        <authorList>
            <consortium name="Ensembl"/>
        </authorList>
    </citation>
    <scope>IDENTIFICATION</scope>
</reference>
<dbReference type="Proteomes" id="UP000314985">
    <property type="component" value="Chromosome 15"/>
</dbReference>
<accession>A0A4X1VQC2</accession>
<proteinExistence type="predicted"/>
<dbReference type="Proteomes" id="UP000694724">
    <property type="component" value="Unplaced"/>
</dbReference>
<sequence>LANQIQQSINRLAGGIPPPFKAGGKKSPKPQTLGWLQSHTHETGSRETSAQANVKQIRFFDALYDILEKGSRLFPALPYVSHQKPRPVL</sequence>
<organism evidence="2 3">
    <name type="scientific">Sus scrofa</name>
    <name type="common">Pig</name>
    <dbReference type="NCBI Taxonomy" id="9823"/>
    <lineage>
        <taxon>Eukaryota</taxon>
        <taxon>Metazoa</taxon>
        <taxon>Chordata</taxon>
        <taxon>Craniata</taxon>
        <taxon>Vertebrata</taxon>
        <taxon>Euteleostomi</taxon>
        <taxon>Mammalia</taxon>
        <taxon>Eutheria</taxon>
        <taxon>Laurasiatheria</taxon>
        <taxon>Artiodactyla</taxon>
        <taxon>Suina</taxon>
        <taxon>Suidae</taxon>
        <taxon>Sus</taxon>
    </lineage>
</organism>
<reference evidence="2 3" key="1">
    <citation type="submission" date="2017-08" db="EMBL/GenBank/DDBJ databases">
        <title>USMARCv1.0.</title>
        <authorList>
            <person name="Hannum G.I."/>
            <person name="Koren S."/>
            <person name="Schroeder S.G."/>
            <person name="Chin S.C."/>
            <person name="Nonneman D.J."/>
            <person name="Becker S.A."/>
            <person name="Rosen B.D."/>
            <person name="Bickhart D.M."/>
            <person name="Putnam N.H."/>
            <person name="Green R.E."/>
            <person name="Tuggle C.K."/>
            <person name="Liu H."/>
            <person name="Rohrer G.A."/>
            <person name="Warr A."/>
            <person name="Hall R."/>
            <person name="Kim K."/>
            <person name="Hume D.A."/>
            <person name="Talbot R."/>
            <person name="Chow W."/>
            <person name="Howe K."/>
            <person name="Schwartz A.S."/>
            <person name="Watson M."/>
            <person name="Archibald A.L."/>
            <person name="Phillippy A.M."/>
            <person name="Smith T.P.L."/>
        </authorList>
    </citation>
    <scope>NUCLEOTIDE SEQUENCE [LARGE SCALE GENOMIC DNA]</scope>
</reference>
<name>A0A4X1VQC2_PIG</name>
<protein>
    <submittedName>
        <fullName evidence="2">Uncharacterized protein</fullName>
    </submittedName>
</protein>
<evidence type="ECO:0000313" key="2">
    <source>
        <dbReference type="Ensembl" id="ENSSSCP00070043734.1"/>
    </source>
</evidence>
<feature type="region of interest" description="Disordered" evidence="1">
    <location>
        <begin position="10"/>
        <end position="50"/>
    </location>
</feature>
<dbReference type="Ensembl" id="ENSSSCT00070051707.1">
    <property type="protein sequence ID" value="ENSSSCP00070043734.1"/>
    <property type="gene ID" value="ENSSSCG00070025855.1"/>
</dbReference>
<evidence type="ECO:0000313" key="3">
    <source>
        <dbReference type="Proteomes" id="UP000314985"/>
    </source>
</evidence>
<dbReference type="AlphaFoldDB" id="A0A4X1VQC2"/>